<keyword evidence="3 5" id="KW-0238">DNA-binding</keyword>
<protein>
    <submittedName>
        <fullName evidence="8">TetR/AcrR family transcriptional regulator</fullName>
    </submittedName>
</protein>
<dbReference type="InterPro" id="IPR041490">
    <property type="entry name" value="KstR2_TetR_C"/>
</dbReference>
<dbReference type="SUPFAM" id="SSF48498">
    <property type="entry name" value="Tetracyclin repressor-like, C-terminal domain"/>
    <property type="match status" value="1"/>
</dbReference>
<dbReference type="SUPFAM" id="SSF46689">
    <property type="entry name" value="Homeodomain-like"/>
    <property type="match status" value="1"/>
</dbReference>
<dbReference type="Pfam" id="PF17932">
    <property type="entry name" value="TetR_C_24"/>
    <property type="match status" value="1"/>
</dbReference>
<dbReference type="Pfam" id="PF00440">
    <property type="entry name" value="TetR_N"/>
    <property type="match status" value="1"/>
</dbReference>
<evidence type="ECO:0000256" key="5">
    <source>
        <dbReference type="PROSITE-ProRule" id="PRU00335"/>
    </source>
</evidence>
<dbReference type="Gene3D" id="1.10.10.60">
    <property type="entry name" value="Homeodomain-like"/>
    <property type="match status" value="1"/>
</dbReference>
<name>A0ABX1JHK8_9PSEU</name>
<evidence type="ECO:0000256" key="2">
    <source>
        <dbReference type="ARBA" id="ARBA00023015"/>
    </source>
</evidence>
<evidence type="ECO:0000256" key="1">
    <source>
        <dbReference type="ARBA" id="ARBA00022491"/>
    </source>
</evidence>
<feature type="region of interest" description="Disordered" evidence="6">
    <location>
        <begin position="1"/>
        <end position="31"/>
    </location>
</feature>
<dbReference type="InterPro" id="IPR001647">
    <property type="entry name" value="HTH_TetR"/>
</dbReference>
<dbReference type="PANTHER" id="PTHR30055">
    <property type="entry name" value="HTH-TYPE TRANSCRIPTIONAL REGULATOR RUTR"/>
    <property type="match status" value="1"/>
</dbReference>
<dbReference type="Proteomes" id="UP000715441">
    <property type="component" value="Unassembled WGS sequence"/>
</dbReference>
<feature type="domain" description="HTH tetR-type" evidence="7">
    <location>
        <begin position="30"/>
        <end position="90"/>
    </location>
</feature>
<dbReference type="EMBL" id="JAAXLS010000047">
    <property type="protein sequence ID" value="NKQ58051.1"/>
    <property type="molecule type" value="Genomic_DNA"/>
</dbReference>
<dbReference type="PRINTS" id="PR00455">
    <property type="entry name" value="HTHTETR"/>
</dbReference>
<gene>
    <name evidence="8" type="ORF">HFP15_34845</name>
</gene>
<evidence type="ECO:0000256" key="4">
    <source>
        <dbReference type="ARBA" id="ARBA00023163"/>
    </source>
</evidence>
<evidence type="ECO:0000256" key="6">
    <source>
        <dbReference type="SAM" id="MobiDB-lite"/>
    </source>
</evidence>
<organism evidence="8 9">
    <name type="scientific">Amycolatopsis acididurans</name>
    <dbReference type="NCBI Taxonomy" id="2724524"/>
    <lineage>
        <taxon>Bacteria</taxon>
        <taxon>Bacillati</taxon>
        <taxon>Actinomycetota</taxon>
        <taxon>Actinomycetes</taxon>
        <taxon>Pseudonocardiales</taxon>
        <taxon>Pseudonocardiaceae</taxon>
        <taxon>Amycolatopsis</taxon>
    </lineage>
</organism>
<comment type="caution">
    <text evidence="8">The sequence shown here is derived from an EMBL/GenBank/DDBJ whole genome shotgun (WGS) entry which is preliminary data.</text>
</comment>
<keyword evidence="9" id="KW-1185">Reference proteome</keyword>
<accession>A0ABX1JHK8</accession>
<keyword evidence="4" id="KW-0804">Transcription</keyword>
<keyword evidence="2" id="KW-0805">Transcription regulation</keyword>
<evidence type="ECO:0000256" key="3">
    <source>
        <dbReference type="ARBA" id="ARBA00023125"/>
    </source>
</evidence>
<proteinExistence type="predicted"/>
<dbReference type="PANTHER" id="PTHR30055:SF175">
    <property type="entry name" value="HTH-TYPE TRANSCRIPTIONAL REPRESSOR KSTR2"/>
    <property type="match status" value="1"/>
</dbReference>
<dbReference type="InterPro" id="IPR036271">
    <property type="entry name" value="Tet_transcr_reg_TetR-rel_C_sf"/>
</dbReference>
<dbReference type="InterPro" id="IPR050109">
    <property type="entry name" value="HTH-type_TetR-like_transc_reg"/>
</dbReference>
<keyword evidence="1" id="KW-0678">Repressor</keyword>
<feature type="DNA-binding region" description="H-T-H motif" evidence="5">
    <location>
        <begin position="53"/>
        <end position="72"/>
    </location>
</feature>
<dbReference type="Gene3D" id="1.10.357.10">
    <property type="entry name" value="Tetracycline Repressor, domain 2"/>
    <property type="match status" value="1"/>
</dbReference>
<evidence type="ECO:0000313" key="9">
    <source>
        <dbReference type="Proteomes" id="UP000715441"/>
    </source>
</evidence>
<dbReference type="RefSeq" id="WP_168521506.1">
    <property type="nucleotide sequence ID" value="NZ_JAAXLS010000047.1"/>
</dbReference>
<dbReference type="InterPro" id="IPR009057">
    <property type="entry name" value="Homeodomain-like_sf"/>
</dbReference>
<dbReference type="PROSITE" id="PS50977">
    <property type="entry name" value="HTH_TETR_2"/>
    <property type="match status" value="1"/>
</dbReference>
<sequence length="218" mass="24630">MANVNEKRGTGSKRLVWPADESKGKQSRGAHRAQQIVEIALRLFHEQGYASTSMDDLANAVGILKGSLYYYVDSKEDLLFLIVEHVHDTVTSLLDQAISRDDLSPLDRIVEFVRLQLRYNASNITELAVYHHDWTRLEGARHDDILRRRRANEAAVIDLIDQAKKLGEVPKAMDSRLAVAHTTAVMVWPYTWYNPRSRTSADQLADSGAEFVRKALAS</sequence>
<evidence type="ECO:0000313" key="8">
    <source>
        <dbReference type="EMBL" id="NKQ58051.1"/>
    </source>
</evidence>
<evidence type="ECO:0000259" key="7">
    <source>
        <dbReference type="PROSITE" id="PS50977"/>
    </source>
</evidence>
<reference evidence="8 9" key="1">
    <citation type="submission" date="2020-04" db="EMBL/GenBank/DDBJ databases">
        <title>Novel species.</title>
        <authorList>
            <person name="Teo W.F.A."/>
            <person name="Lipun K."/>
            <person name="Srisuk N."/>
            <person name="Duangmal K."/>
        </authorList>
    </citation>
    <scope>NUCLEOTIDE SEQUENCE [LARGE SCALE GENOMIC DNA]</scope>
    <source>
        <strain evidence="8 9">K13G38</strain>
    </source>
</reference>